<dbReference type="Pfam" id="PF17152">
    <property type="entry name" value="CHASE8"/>
    <property type="match status" value="1"/>
</dbReference>
<dbReference type="PRINTS" id="PR00344">
    <property type="entry name" value="BCTRLSENSOR"/>
</dbReference>
<dbReference type="InterPro" id="IPR003661">
    <property type="entry name" value="HisK_dim/P_dom"/>
</dbReference>
<evidence type="ECO:0000256" key="14">
    <source>
        <dbReference type="PROSITE-ProRule" id="PRU00110"/>
    </source>
</evidence>
<dbReference type="EMBL" id="JAVDXQ010000005">
    <property type="protein sequence ID" value="MDR7298500.1"/>
    <property type="molecule type" value="Genomic_DNA"/>
</dbReference>
<organism evidence="21 22">
    <name type="scientific">Pelomonas aquatica</name>
    <dbReference type="NCBI Taxonomy" id="431058"/>
    <lineage>
        <taxon>Bacteria</taxon>
        <taxon>Pseudomonadati</taxon>
        <taxon>Pseudomonadota</taxon>
        <taxon>Betaproteobacteria</taxon>
        <taxon>Burkholderiales</taxon>
        <taxon>Sphaerotilaceae</taxon>
        <taxon>Roseateles</taxon>
    </lineage>
</organism>
<keyword evidence="12" id="KW-0902">Two-component regulatory system</keyword>
<evidence type="ECO:0000256" key="13">
    <source>
        <dbReference type="ARBA" id="ARBA00023136"/>
    </source>
</evidence>
<dbReference type="PROSITE" id="PS50109">
    <property type="entry name" value="HIS_KIN"/>
    <property type="match status" value="1"/>
</dbReference>
<feature type="domain" description="Histidine kinase" evidence="17">
    <location>
        <begin position="272"/>
        <end position="493"/>
    </location>
</feature>
<keyword evidence="6" id="KW-0808">Transferase</keyword>
<dbReference type="RefSeq" id="WP_310347504.1">
    <property type="nucleotide sequence ID" value="NZ_JAVDXQ010000005.1"/>
</dbReference>
<evidence type="ECO:0000256" key="16">
    <source>
        <dbReference type="SAM" id="Phobius"/>
    </source>
</evidence>
<dbReference type="Pfam" id="PF00672">
    <property type="entry name" value="HAMP"/>
    <property type="match status" value="1"/>
</dbReference>
<feature type="modified residue" description="4-aspartylphosphate" evidence="15">
    <location>
        <position position="560"/>
    </location>
</feature>
<dbReference type="InterPro" id="IPR001789">
    <property type="entry name" value="Sig_transdc_resp-reg_receiver"/>
</dbReference>
<keyword evidence="13 16" id="KW-0472">Membrane</keyword>
<evidence type="ECO:0000256" key="4">
    <source>
        <dbReference type="ARBA" id="ARBA00022475"/>
    </source>
</evidence>
<dbReference type="EC" id="2.7.13.3" evidence="3"/>
<evidence type="ECO:0000256" key="2">
    <source>
        <dbReference type="ARBA" id="ARBA00004651"/>
    </source>
</evidence>
<dbReference type="InterPro" id="IPR008207">
    <property type="entry name" value="Sig_transdc_His_kin_Hpt_dom"/>
</dbReference>
<evidence type="ECO:0000259" key="20">
    <source>
        <dbReference type="PROSITE" id="PS50894"/>
    </source>
</evidence>
<dbReference type="Pfam" id="PF01627">
    <property type="entry name" value="Hpt"/>
    <property type="match status" value="1"/>
</dbReference>
<feature type="domain" description="Response regulatory" evidence="18">
    <location>
        <begin position="510"/>
        <end position="626"/>
    </location>
</feature>
<proteinExistence type="predicted"/>
<dbReference type="InterPro" id="IPR036890">
    <property type="entry name" value="HATPase_C_sf"/>
</dbReference>
<evidence type="ECO:0000313" key="22">
    <source>
        <dbReference type="Proteomes" id="UP001180536"/>
    </source>
</evidence>
<reference evidence="21 22" key="1">
    <citation type="submission" date="2023-07" db="EMBL/GenBank/DDBJ databases">
        <title>Sorghum-associated microbial communities from plants grown in Nebraska, USA.</title>
        <authorList>
            <person name="Schachtman D."/>
        </authorList>
    </citation>
    <scope>NUCLEOTIDE SEQUENCE [LARGE SCALE GENOMIC DNA]</scope>
    <source>
        <strain evidence="21 22">BE310</strain>
    </source>
</reference>
<keyword evidence="7 16" id="KW-0812">Transmembrane</keyword>
<protein>
    <recommendedName>
        <fullName evidence="3">histidine kinase</fullName>
        <ecNumber evidence="3">2.7.13.3</ecNumber>
    </recommendedName>
</protein>
<dbReference type="Gene3D" id="6.10.340.10">
    <property type="match status" value="1"/>
</dbReference>
<dbReference type="InterPro" id="IPR004358">
    <property type="entry name" value="Sig_transdc_His_kin-like_C"/>
</dbReference>
<feature type="modified residue" description="Phosphohistidine" evidence="14">
    <location>
        <position position="836"/>
    </location>
</feature>
<evidence type="ECO:0000256" key="8">
    <source>
        <dbReference type="ARBA" id="ARBA00022741"/>
    </source>
</evidence>
<keyword evidence="5 15" id="KW-0597">Phosphoprotein</keyword>
<dbReference type="CDD" id="cd16922">
    <property type="entry name" value="HATPase_EvgS-ArcB-TorS-like"/>
    <property type="match status" value="1"/>
</dbReference>
<keyword evidence="4" id="KW-1003">Cell membrane</keyword>
<dbReference type="SMART" id="SM00304">
    <property type="entry name" value="HAMP"/>
    <property type="match status" value="1"/>
</dbReference>
<evidence type="ECO:0000256" key="6">
    <source>
        <dbReference type="ARBA" id="ARBA00022679"/>
    </source>
</evidence>
<dbReference type="Pfam" id="PF02518">
    <property type="entry name" value="HATPase_c"/>
    <property type="match status" value="1"/>
</dbReference>
<evidence type="ECO:0000256" key="11">
    <source>
        <dbReference type="ARBA" id="ARBA00022989"/>
    </source>
</evidence>
<dbReference type="Proteomes" id="UP001180536">
    <property type="component" value="Unassembled WGS sequence"/>
</dbReference>
<dbReference type="SUPFAM" id="SSF158472">
    <property type="entry name" value="HAMP domain-like"/>
    <property type="match status" value="1"/>
</dbReference>
<comment type="catalytic activity">
    <reaction evidence="1">
        <text>ATP + protein L-histidine = ADP + protein N-phospho-L-histidine.</text>
        <dbReference type="EC" id="2.7.13.3"/>
    </reaction>
</comment>
<keyword evidence="22" id="KW-1185">Reference proteome</keyword>
<feature type="transmembrane region" description="Helical" evidence="16">
    <location>
        <begin position="12"/>
        <end position="34"/>
    </location>
</feature>
<dbReference type="CDD" id="cd00082">
    <property type="entry name" value="HisKA"/>
    <property type="match status" value="1"/>
</dbReference>
<feature type="transmembrane region" description="Helical" evidence="16">
    <location>
        <begin position="152"/>
        <end position="177"/>
    </location>
</feature>
<dbReference type="SMART" id="SM00448">
    <property type="entry name" value="REC"/>
    <property type="match status" value="2"/>
</dbReference>
<dbReference type="Gene3D" id="1.10.287.130">
    <property type="match status" value="1"/>
</dbReference>
<keyword evidence="9 21" id="KW-0418">Kinase</keyword>
<dbReference type="PROSITE" id="PS50894">
    <property type="entry name" value="HPT"/>
    <property type="match status" value="1"/>
</dbReference>
<dbReference type="CDD" id="cd00156">
    <property type="entry name" value="REC"/>
    <property type="match status" value="1"/>
</dbReference>
<dbReference type="InterPro" id="IPR033417">
    <property type="entry name" value="CHASE8"/>
</dbReference>
<evidence type="ECO:0000256" key="7">
    <source>
        <dbReference type="ARBA" id="ARBA00022692"/>
    </source>
</evidence>
<dbReference type="InterPro" id="IPR005467">
    <property type="entry name" value="His_kinase_dom"/>
</dbReference>
<evidence type="ECO:0000256" key="9">
    <source>
        <dbReference type="ARBA" id="ARBA00022777"/>
    </source>
</evidence>
<evidence type="ECO:0000256" key="5">
    <source>
        <dbReference type="ARBA" id="ARBA00022553"/>
    </source>
</evidence>
<evidence type="ECO:0000256" key="3">
    <source>
        <dbReference type="ARBA" id="ARBA00012438"/>
    </source>
</evidence>
<dbReference type="Gene3D" id="3.30.565.10">
    <property type="entry name" value="Histidine kinase-like ATPase, C-terminal domain"/>
    <property type="match status" value="1"/>
</dbReference>
<dbReference type="InterPro" id="IPR036097">
    <property type="entry name" value="HisK_dim/P_sf"/>
</dbReference>
<dbReference type="PROSITE" id="PS50885">
    <property type="entry name" value="HAMP"/>
    <property type="match status" value="1"/>
</dbReference>
<dbReference type="GO" id="GO:0016301">
    <property type="term" value="F:kinase activity"/>
    <property type="evidence" value="ECO:0007669"/>
    <property type="project" value="UniProtKB-KW"/>
</dbReference>
<dbReference type="PROSITE" id="PS50110">
    <property type="entry name" value="RESPONSE_REGULATORY"/>
    <property type="match status" value="2"/>
</dbReference>
<evidence type="ECO:0000259" key="17">
    <source>
        <dbReference type="PROSITE" id="PS50109"/>
    </source>
</evidence>
<dbReference type="PANTHER" id="PTHR45339:SF1">
    <property type="entry name" value="HYBRID SIGNAL TRANSDUCTION HISTIDINE KINASE J"/>
    <property type="match status" value="1"/>
</dbReference>
<feature type="domain" description="Response regulatory" evidence="18">
    <location>
        <begin position="652"/>
        <end position="768"/>
    </location>
</feature>
<dbReference type="SUPFAM" id="SSF55874">
    <property type="entry name" value="ATPase domain of HSP90 chaperone/DNA topoisomerase II/histidine kinase"/>
    <property type="match status" value="1"/>
</dbReference>
<evidence type="ECO:0000256" key="15">
    <source>
        <dbReference type="PROSITE-ProRule" id="PRU00169"/>
    </source>
</evidence>
<evidence type="ECO:0000256" key="10">
    <source>
        <dbReference type="ARBA" id="ARBA00022840"/>
    </source>
</evidence>
<evidence type="ECO:0000259" key="18">
    <source>
        <dbReference type="PROSITE" id="PS50110"/>
    </source>
</evidence>
<dbReference type="SUPFAM" id="SSF47226">
    <property type="entry name" value="Histidine-containing phosphotransfer domain, HPT domain"/>
    <property type="match status" value="1"/>
</dbReference>
<dbReference type="Pfam" id="PF00512">
    <property type="entry name" value="HisKA"/>
    <property type="match status" value="1"/>
</dbReference>
<dbReference type="Gene3D" id="3.40.50.2300">
    <property type="match status" value="2"/>
</dbReference>
<dbReference type="SUPFAM" id="SSF52172">
    <property type="entry name" value="CheY-like"/>
    <property type="match status" value="2"/>
</dbReference>
<dbReference type="SMART" id="SM00388">
    <property type="entry name" value="HisKA"/>
    <property type="match status" value="1"/>
</dbReference>
<sequence length="898" mass="95659">MNTARPRIRSVLMMTLFITAALAFVAGAGGLVLVQRVTLEQRAREQVEPLAQLVAVGAESAVAFADAQRAQEILDSLRRNPLVLSAELRLADGRVLARLPAGAPQRPAEAGRAEPGFRLLTERGAAEFVQALDGDARLVLVTSLAELQRQNLAGLTAFGAALVLLLGAVAMGLLWALQRSIGRPIATLAAAVDEVRVGADYDRRVPVEGADELARLGEGFNAMMGALHERDAELRRQHMALEDTVRQRTDELRQARDAAEAASLAKSAFVANMSHEIRTPMNAIIGMSGLALEGALPARERSHVQKVNRAAQSLLTILNDILDFSKIEAGKLVVEELPFDLAEVLDNLATMVGAQAQVKGLELLFSEDGDPPMHLTGDPVRLGQVLLNLTSNAIKFTDHGEVQVAVAVAARERTRVALRFEVSDTGMGISDELRQRLFEPFEQADAATSRRHGGTGLGLTISRQLVHLMGGDLAVDGAPGGGSRFSFTLSLPVLPDALTAAPAAAWPGRRALVVDDNAKARQLFAATLARSGMQVDIAGSGAQALERAAQGPAYDLVVLDHRMPGMDGLACARRLAAAPGRAPAVVLLTDASPEPTEPRMASLAVSVVLNKPMTPRALLDACTEALGGGTRATAAERPVAAPNGGVWLDHARLLLVEDNEINRELAAELLSRIGVSVDMARNGREALERLEAADYDAVLMDCQMPEMDGFEATQRLRQQPRWRDLPVIAMTANAMLGDRERALSAGMNDHVAKPINVAHLYATIARWVRPRDAQAGSVSTRPPAIDLAGAMAQLGGDAALLRRALDSFAERYRDFGHDFDTARRAGDVAALRRMGHDLQSLAGTFGMRALREAAQRLEQACADGLPGDGIDPLLRDVTAALEPAIAAIASTSGELPRP</sequence>
<accession>A0ABU1ZEV3</accession>
<gene>
    <name evidence="21" type="ORF">J2X16_003863</name>
</gene>
<dbReference type="SUPFAM" id="SSF47384">
    <property type="entry name" value="Homodimeric domain of signal transducing histidine kinase"/>
    <property type="match status" value="1"/>
</dbReference>
<comment type="subcellular location">
    <subcellularLocation>
        <location evidence="2">Cell membrane</location>
        <topology evidence="2">Multi-pass membrane protein</topology>
    </subcellularLocation>
</comment>
<dbReference type="InterPro" id="IPR003594">
    <property type="entry name" value="HATPase_dom"/>
</dbReference>
<name>A0ABU1ZEV3_9BURK</name>
<evidence type="ECO:0000313" key="21">
    <source>
        <dbReference type="EMBL" id="MDR7298500.1"/>
    </source>
</evidence>
<dbReference type="InterPro" id="IPR036641">
    <property type="entry name" value="HPT_dom_sf"/>
</dbReference>
<feature type="domain" description="HAMP" evidence="19">
    <location>
        <begin position="179"/>
        <end position="232"/>
    </location>
</feature>
<keyword evidence="11 16" id="KW-1133">Transmembrane helix</keyword>
<keyword evidence="10" id="KW-0067">ATP-binding</keyword>
<comment type="caution">
    <text evidence="21">The sequence shown here is derived from an EMBL/GenBank/DDBJ whole genome shotgun (WGS) entry which is preliminary data.</text>
</comment>
<dbReference type="PANTHER" id="PTHR45339">
    <property type="entry name" value="HYBRID SIGNAL TRANSDUCTION HISTIDINE KINASE J"/>
    <property type="match status" value="1"/>
</dbReference>
<dbReference type="Pfam" id="PF00072">
    <property type="entry name" value="Response_reg"/>
    <property type="match status" value="2"/>
</dbReference>
<evidence type="ECO:0000259" key="19">
    <source>
        <dbReference type="PROSITE" id="PS50885"/>
    </source>
</evidence>
<dbReference type="InterPro" id="IPR011006">
    <property type="entry name" value="CheY-like_superfamily"/>
</dbReference>
<evidence type="ECO:0000256" key="12">
    <source>
        <dbReference type="ARBA" id="ARBA00023012"/>
    </source>
</evidence>
<feature type="modified residue" description="4-aspartylphosphate" evidence="15">
    <location>
        <position position="701"/>
    </location>
</feature>
<dbReference type="CDD" id="cd17546">
    <property type="entry name" value="REC_hyHK_CKI1_RcsC-like"/>
    <property type="match status" value="1"/>
</dbReference>
<feature type="domain" description="HPt" evidence="20">
    <location>
        <begin position="797"/>
        <end position="888"/>
    </location>
</feature>
<evidence type="ECO:0000256" key="1">
    <source>
        <dbReference type="ARBA" id="ARBA00000085"/>
    </source>
</evidence>
<dbReference type="SMART" id="SM00387">
    <property type="entry name" value="HATPase_c"/>
    <property type="match status" value="1"/>
</dbReference>
<dbReference type="Gene3D" id="1.20.120.160">
    <property type="entry name" value="HPT domain"/>
    <property type="match status" value="1"/>
</dbReference>
<dbReference type="CDD" id="cd06225">
    <property type="entry name" value="HAMP"/>
    <property type="match status" value="1"/>
</dbReference>
<keyword evidence="8" id="KW-0547">Nucleotide-binding</keyword>
<dbReference type="InterPro" id="IPR003660">
    <property type="entry name" value="HAMP_dom"/>
</dbReference>